<evidence type="ECO:0000313" key="1">
    <source>
        <dbReference type="EMBL" id="MER6615935.1"/>
    </source>
</evidence>
<dbReference type="EMBL" id="JBEPBX010000020">
    <property type="protein sequence ID" value="MER6615935.1"/>
    <property type="molecule type" value="Genomic_DNA"/>
</dbReference>
<sequence length="104" mass="10956">MATFNQQGQHVNGPQHNADTININQVDQQAVARELGVALSRVREIELDEPTRQQVTGELEAAGADIQAGHTGMAQERLARVRAMGGALAEVAGAFLRGTGVLGV</sequence>
<reference evidence="1 2" key="1">
    <citation type="submission" date="2024-06" db="EMBL/GenBank/DDBJ databases">
        <title>The Natural Products Discovery Center: Release of the First 8490 Sequenced Strains for Exploring Actinobacteria Biosynthetic Diversity.</title>
        <authorList>
            <person name="Kalkreuter E."/>
            <person name="Kautsar S.A."/>
            <person name="Yang D."/>
            <person name="Bader C.D."/>
            <person name="Teijaro C.N."/>
            <person name="Fluegel L."/>
            <person name="Davis C.M."/>
            <person name="Simpson J.R."/>
            <person name="Lauterbach L."/>
            <person name="Steele A.D."/>
            <person name="Gui C."/>
            <person name="Meng S."/>
            <person name="Li G."/>
            <person name="Viehrig K."/>
            <person name="Ye F."/>
            <person name="Su P."/>
            <person name="Kiefer A.F."/>
            <person name="Nichols A."/>
            <person name="Cepeda A.J."/>
            <person name="Yan W."/>
            <person name="Fan B."/>
            <person name="Jiang Y."/>
            <person name="Adhikari A."/>
            <person name="Zheng C.-J."/>
            <person name="Schuster L."/>
            <person name="Cowan T.M."/>
            <person name="Smanski M.J."/>
            <person name="Chevrette M.G."/>
            <person name="De Carvalho L.P.S."/>
            <person name="Shen B."/>
        </authorList>
    </citation>
    <scope>NUCLEOTIDE SEQUENCE [LARGE SCALE GENOMIC DNA]</scope>
    <source>
        <strain evidence="1 2">NPDC000837</strain>
    </source>
</reference>
<name>A0ABV1UZY0_9ACTN</name>
<organism evidence="1 2">
    <name type="scientific">Streptomyces xantholiticus</name>
    <dbReference type="NCBI Taxonomy" id="68285"/>
    <lineage>
        <taxon>Bacteria</taxon>
        <taxon>Bacillati</taxon>
        <taxon>Actinomycetota</taxon>
        <taxon>Actinomycetes</taxon>
        <taxon>Kitasatosporales</taxon>
        <taxon>Streptomycetaceae</taxon>
        <taxon>Streptomyces</taxon>
    </lineage>
</organism>
<evidence type="ECO:0000313" key="2">
    <source>
        <dbReference type="Proteomes" id="UP001445472"/>
    </source>
</evidence>
<dbReference type="Proteomes" id="UP001445472">
    <property type="component" value="Unassembled WGS sequence"/>
</dbReference>
<protein>
    <submittedName>
        <fullName evidence="1">Uncharacterized protein</fullName>
    </submittedName>
</protein>
<accession>A0ABV1UZY0</accession>
<keyword evidence="2" id="KW-1185">Reference proteome</keyword>
<proteinExistence type="predicted"/>
<comment type="caution">
    <text evidence="1">The sequence shown here is derived from an EMBL/GenBank/DDBJ whole genome shotgun (WGS) entry which is preliminary data.</text>
</comment>
<gene>
    <name evidence="1" type="ORF">ABT276_21745</name>
</gene>
<dbReference type="RefSeq" id="WP_351977389.1">
    <property type="nucleotide sequence ID" value="NZ_JBEPBX010000020.1"/>
</dbReference>